<proteinExistence type="predicted"/>
<dbReference type="SUPFAM" id="SSF53098">
    <property type="entry name" value="Ribonuclease H-like"/>
    <property type="match status" value="1"/>
</dbReference>
<evidence type="ECO:0000313" key="2">
    <source>
        <dbReference type="EMBL" id="KAL1252189.1"/>
    </source>
</evidence>
<accession>A0ABR3LKC4</accession>
<dbReference type="Proteomes" id="UP001558613">
    <property type="component" value="Unassembled WGS sequence"/>
</dbReference>
<gene>
    <name evidence="2" type="ORF">QQF64_019985</name>
</gene>
<evidence type="ECO:0000256" key="1">
    <source>
        <dbReference type="SAM" id="MobiDB-lite"/>
    </source>
</evidence>
<comment type="caution">
    <text evidence="2">The sequence shown here is derived from an EMBL/GenBank/DDBJ whole genome shotgun (WGS) entry which is preliminary data.</text>
</comment>
<evidence type="ECO:0008006" key="4">
    <source>
        <dbReference type="Google" id="ProtNLM"/>
    </source>
</evidence>
<sequence>MTDVLSKFMAVPTRDQRAETVAQVLVEEWFYMFGVPGRIHSDQGQRKSRTTPYHPASNGQLTGESPHYLMFGQEPQLPIDFWVPEPTRGTIHSWVKEHRRWLQVAFDGARERLEAAAVLRKRQHDRSVHDLPV</sequence>
<keyword evidence="3" id="KW-1185">Reference proteome</keyword>
<dbReference type="EMBL" id="JAYMGO010000022">
    <property type="protein sequence ID" value="KAL1252189.1"/>
    <property type="molecule type" value="Genomic_DNA"/>
</dbReference>
<feature type="region of interest" description="Disordered" evidence="1">
    <location>
        <begin position="39"/>
        <end position="67"/>
    </location>
</feature>
<protein>
    <recommendedName>
        <fullName evidence="4">Transposase</fullName>
    </recommendedName>
</protein>
<evidence type="ECO:0000313" key="3">
    <source>
        <dbReference type="Proteomes" id="UP001558613"/>
    </source>
</evidence>
<name>A0ABR3LKC4_9TELE</name>
<organism evidence="2 3">
    <name type="scientific">Cirrhinus molitorella</name>
    <name type="common">mud carp</name>
    <dbReference type="NCBI Taxonomy" id="172907"/>
    <lineage>
        <taxon>Eukaryota</taxon>
        <taxon>Metazoa</taxon>
        <taxon>Chordata</taxon>
        <taxon>Craniata</taxon>
        <taxon>Vertebrata</taxon>
        <taxon>Euteleostomi</taxon>
        <taxon>Actinopterygii</taxon>
        <taxon>Neopterygii</taxon>
        <taxon>Teleostei</taxon>
        <taxon>Ostariophysi</taxon>
        <taxon>Cypriniformes</taxon>
        <taxon>Cyprinidae</taxon>
        <taxon>Labeoninae</taxon>
        <taxon>Labeonini</taxon>
        <taxon>Cirrhinus</taxon>
    </lineage>
</organism>
<reference evidence="2 3" key="1">
    <citation type="submission" date="2023-09" db="EMBL/GenBank/DDBJ databases">
        <authorList>
            <person name="Wang M."/>
        </authorList>
    </citation>
    <scope>NUCLEOTIDE SEQUENCE [LARGE SCALE GENOMIC DNA]</scope>
    <source>
        <strain evidence="2">GT-2023</strain>
        <tissue evidence="2">Liver</tissue>
    </source>
</reference>
<dbReference type="InterPro" id="IPR012337">
    <property type="entry name" value="RNaseH-like_sf"/>
</dbReference>